<dbReference type="GO" id="GO:0009384">
    <property type="term" value="F:N-acylmannosamine kinase activity"/>
    <property type="evidence" value="ECO:0007669"/>
    <property type="project" value="TreeGrafter"/>
</dbReference>
<dbReference type="SUPFAM" id="SSF46785">
    <property type="entry name" value="Winged helix' DNA-binding domain"/>
    <property type="match status" value="1"/>
</dbReference>
<dbReference type="GO" id="GO:0003700">
    <property type="term" value="F:DNA-binding transcription factor activity"/>
    <property type="evidence" value="ECO:0007669"/>
    <property type="project" value="InterPro"/>
</dbReference>
<dbReference type="Pfam" id="PF12802">
    <property type="entry name" value="MarR_2"/>
    <property type="match status" value="1"/>
</dbReference>
<dbReference type="InterPro" id="IPR043129">
    <property type="entry name" value="ATPase_NBD"/>
</dbReference>
<evidence type="ECO:0000313" key="3">
    <source>
        <dbReference type="Proteomes" id="UP000199093"/>
    </source>
</evidence>
<dbReference type="InterPro" id="IPR000600">
    <property type="entry name" value="ROK"/>
</dbReference>
<dbReference type="SUPFAM" id="SSF53067">
    <property type="entry name" value="Actin-like ATPase domain"/>
    <property type="match status" value="1"/>
</dbReference>
<dbReference type="GO" id="GO:0019262">
    <property type="term" value="P:N-acetylneuraminate catabolic process"/>
    <property type="evidence" value="ECO:0007669"/>
    <property type="project" value="TreeGrafter"/>
</dbReference>
<dbReference type="InterPro" id="IPR036388">
    <property type="entry name" value="WH-like_DNA-bd_sf"/>
</dbReference>
<dbReference type="InterPro" id="IPR000835">
    <property type="entry name" value="HTH_MarR-typ"/>
</dbReference>
<feature type="domain" description="HTH marR-type" evidence="1">
    <location>
        <begin position="10"/>
        <end position="64"/>
    </location>
</feature>
<dbReference type="InterPro" id="IPR036390">
    <property type="entry name" value="WH_DNA-bd_sf"/>
</dbReference>
<gene>
    <name evidence="2" type="ORF">SAMN04487993_10308</name>
</gene>
<name>A0A1G8THF5_9RHOB</name>
<keyword evidence="2" id="KW-0418">Kinase</keyword>
<organism evidence="2 3">
    <name type="scientific">Salipiger marinus</name>
    <dbReference type="NCBI Taxonomy" id="555512"/>
    <lineage>
        <taxon>Bacteria</taxon>
        <taxon>Pseudomonadati</taxon>
        <taxon>Pseudomonadota</taxon>
        <taxon>Alphaproteobacteria</taxon>
        <taxon>Rhodobacterales</taxon>
        <taxon>Roseobacteraceae</taxon>
        <taxon>Salipiger</taxon>
    </lineage>
</organism>
<proteinExistence type="predicted"/>
<evidence type="ECO:0000313" key="2">
    <source>
        <dbReference type="EMBL" id="SDJ40931.1"/>
    </source>
</evidence>
<dbReference type="Pfam" id="PF00480">
    <property type="entry name" value="ROK"/>
    <property type="match status" value="1"/>
</dbReference>
<dbReference type="EMBL" id="FNEJ01000030">
    <property type="protein sequence ID" value="SDJ40931.1"/>
    <property type="molecule type" value="Genomic_DNA"/>
</dbReference>
<dbReference type="STRING" id="555512.SAMN04487993_10308"/>
<dbReference type="AlphaFoldDB" id="A0A1G8THF5"/>
<dbReference type="OrthoDB" id="8595273at2"/>
<sequence length="374" mass="40386">MSSNLISVSKSQGLVLDMIRRQPGTTRTRLQNQLGLPQQSLHRLTTQLEEQGLIRQSGPATEGRGKPTPPFQLNPAGAFAFGLSINAASAELVLTDLTGAVLAEETLRSDPDDPPAVIAETARLSAMLISRQRLDPARHAGLGVAMQGFRAAGQDQFRTIVQLDRWYDMPIRAAFAQALGPLVYAENSAKLGAIAEAWTGHGQRFPTFAYVSLNYGLGGGFMVEGNLSFGAHWNAGELTTLFNLDQKPHRPALGNLLRYLREHGHEVASIKAIPRRGTPGWDLVEAWVEEVHPALHQLTRALWGILDPAAIIIGGEAHDDLRSLIAAHCPFEIRDRLGNPMRGPLCLPGAVRGDPSACGAAIFAIRNTLYGTQG</sequence>
<keyword evidence="3" id="KW-1185">Reference proteome</keyword>
<reference evidence="2 3" key="1">
    <citation type="submission" date="2016-10" db="EMBL/GenBank/DDBJ databases">
        <authorList>
            <person name="de Groot N.N."/>
        </authorList>
    </citation>
    <scope>NUCLEOTIDE SEQUENCE [LARGE SCALE GENOMIC DNA]</scope>
    <source>
        <strain evidence="2 3">DSM 26424</strain>
    </source>
</reference>
<dbReference type="PANTHER" id="PTHR18964">
    <property type="entry name" value="ROK (REPRESSOR, ORF, KINASE) FAMILY"/>
    <property type="match status" value="1"/>
</dbReference>
<dbReference type="Proteomes" id="UP000199093">
    <property type="component" value="Unassembled WGS sequence"/>
</dbReference>
<dbReference type="PANTHER" id="PTHR18964:SF169">
    <property type="entry name" value="N-ACETYLMANNOSAMINE KINASE"/>
    <property type="match status" value="1"/>
</dbReference>
<evidence type="ECO:0000259" key="1">
    <source>
        <dbReference type="Pfam" id="PF12802"/>
    </source>
</evidence>
<keyword evidence="2" id="KW-0808">Transferase</keyword>
<dbReference type="Gene3D" id="1.10.10.10">
    <property type="entry name" value="Winged helix-like DNA-binding domain superfamily/Winged helix DNA-binding domain"/>
    <property type="match status" value="1"/>
</dbReference>
<protein>
    <submittedName>
        <fullName evidence="2">Sugar kinase of the NBD/HSP70 family, may contain an N-terminal HTH domain</fullName>
    </submittedName>
</protein>
<dbReference type="Gene3D" id="3.30.420.40">
    <property type="match status" value="2"/>
</dbReference>
<accession>A0A1G8THF5</accession>